<name>A0ABV5R6F1_9ACTN</name>
<sequence>MMPRVLRAADRTAVPWKNGGGVTREIAASPEGAPLDDFDWRVSLADVTADGPFSSFPGVDRTLTVVEGAGMDLMVGGEHHIVDEQYWPHDFPGDLETDGRLLGGPVVNLNVMYRRERTAAEVAVVRGTLRLQAPEGGTVLAVALEDGATLDGQDIELDCYDGVLMEGAAPVVLRTQGWALVITLSPAGGQH</sequence>
<dbReference type="Gene3D" id="2.60.120.10">
    <property type="entry name" value="Jelly Rolls"/>
    <property type="match status" value="1"/>
</dbReference>
<dbReference type="CDD" id="cd20293">
    <property type="entry name" value="cupin_HutD_N"/>
    <property type="match status" value="1"/>
</dbReference>
<dbReference type="InterPro" id="IPR014710">
    <property type="entry name" value="RmlC-like_jellyroll"/>
</dbReference>
<comment type="caution">
    <text evidence="1">The sequence shown here is derived from an EMBL/GenBank/DDBJ whole genome shotgun (WGS) entry which is preliminary data.</text>
</comment>
<accession>A0ABV5R6F1</accession>
<evidence type="ECO:0000313" key="2">
    <source>
        <dbReference type="Proteomes" id="UP001589710"/>
    </source>
</evidence>
<dbReference type="InterPro" id="IPR011051">
    <property type="entry name" value="RmlC_Cupin_sf"/>
</dbReference>
<dbReference type="InterPro" id="IPR010282">
    <property type="entry name" value="Uncharacterised_HutD/Ves"/>
</dbReference>
<dbReference type="Proteomes" id="UP001589710">
    <property type="component" value="Unassembled WGS sequence"/>
</dbReference>
<proteinExistence type="predicted"/>
<dbReference type="PANTHER" id="PTHR37943:SF1">
    <property type="entry name" value="PROTEIN VES"/>
    <property type="match status" value="1"/>
</dbReference>
<keyword evidence="2" id="KW-1185">Reference proteome</keyword>
<evidence type="ECO:0000313" key="1">
    <source>
        <dbReference type="EMBL" id="MFB9573347.1"/>
    </source>
</evidence>
<dbReference type="SUPFAM" id="SSF51182">
    <property type="entry name" value="RmlC-like cupins"/>
    <property type="match status" value="1"/>
</dbReference>
<dbReference type="EMBL" id="JBHMCG010000057">
    <property type="protein sequence ID" value="MFB9573347.1"/>
    <property type="molecule type" value="Genomic_DNA"/>
</dbReference>
<organism evidence="1 2">
    <name type="scientific">Streptomyces yanii</name>
    <dbReference type="NCBI Taxonomy" id="78510"/>
    <lineage>
        <taxon>Bacteria</taxon>
        <taxon>Bacillati</taxon>
        <taxon>Actinomycetota</taxon>
        <taxon>Actinomycetes</taxon>
        <taxon>Kitasatosporales</taxon>
        <taxon>Streptomycetaceae</taxon>
        <taxon>Streptomyces</taxon>
    </lineage>
</organism>
<gene>
    <name evidence="1" type="ORF">ACFFTL_13705</name>
</gene>
<dbReference type="Pfam" id="PF05962">
    <property type="entry name" value="HutD"/>
    <property type="match status" value="1"/>
</dbReference>
<reference evidence="1 2" key="1">
    <citation type="submission" date="2024-09" db="EMBL/GenBank/DDBJ databases">
        <authorList>
            <person name="Sun Q."/>
            <person name="Mori K."/>
        </authorList>
    </citation>
    <scope>NUCLEOTIDE SEQUENCE [LARGE SCALE GENOMIC DNA]</scope>
    <source>
        <strain evidence="1 2">JCM 3331</strain>
    </source>
</reference>
<dbReference type="RefSeq" id="WP_345514653.1">
    <property type="nucleotide sequence ID" value="NZ_BAAAXD010000029.1"/>
</dbReference>
<protein>
    <submittedName>
        <fullName evidence="1">HutD family protein</fullName>
    </submittedName>
</protein>
<dbReference type="PANTHER" id="PTHR37943">
    <property type="entry name" value="PROTEIN VES"/>
    <property type="match status" value="1"/>
</dbReference>